<evidence type="ECO:0000256" key="1">
    <source>
        <dbReference type="SAM" id="MobiDB-lite"/>
    </source>
</evidence>
<feature type="compositionally biased region" description="Basic and acidic residues" evidence="1">
    <location>
        <begin position="71"/>
        <end position="89"/>
    </location>
</feature>
<evidence type="ECO:0000313" key="3">
    <source>
        <dbReference type="Proteomes" id="UP000324222"/>
    </source>
</evidence>
<name>A0A5B7JX64_PORTR</name>
<sequence>MKDSLIKAYVLVRAGINQGTTPARPEGRETRDGQRTKRTRGQEDREREEEKRERGEGREGEPNVLVRPRVGRRDRTAFCLPQERDEGTRAPHPPALGMRHTLPDEERTL</sequence>
<organism evidence="2 3">
    <name type="scientific">Portunus trituberculatus</name>
    <name type="common">Swimming crab</name>
    <name type="synonym">Neptunus trituberculatus</name>
    <dbReference type="NCBI Taxonomy" id="210409"/>
    <lineage>
        <taxon>Eukaryota</taxon>
        <taxon>Metazoa</taxon>
        <taxon>Ecdysozoa</taxon>
        <taxon>Arthropoda</taxon>
        <taxon>Crustacea</taxon>
        <taxon>Multicrustacea</taxon>
        <taxon>Malacostraca</taxon>
        <taxon>Eumalacostraca</taxon>
        <taxon>Eucarida</taxon>
        <taxon>Decapoda</taxon>
        <taxon>Pleocyemata</taxon>
        <taxon>Brachyura</taxon>
        <taxon>Eubrachyura</taxon>
        <taxon>Portunoidea</taxon>
        <taxon>Portunidae</taxon>
        <taxon>Portuninae</taxon>
        <taxon>Portunus</taxon>
    </lineage>
</organism>
<proteinExistence type="predicted"/>
<feature type="compositionally biased region" description="Basic and acidic residues" evidence="1">
    <location>
        <begin position="25"/>
        <end position="61"/>
    </location>
</feature>
<dbReference type="AlphaFoldDB" id="A0A5B7JX64"/>
<evidence type="ECO:0000313" key="2">
    <source>
        <dbReference type="EMBL" id="MPC96934.1"/>
    </source>
</evidence>
<comment type="caution">
    <text evidence="2">The sequence shown here is derived from an EMBL/GenBank/DDBJ whole genome shotgun (WGS) entry which is preliminary data.</text>
</comment>
<dbReference type="Proteomes" id="UP000324222">
    <property type="component" value="Unassembled WGS sequence"/>
</dbReference>
<feature type="region of interest" description="Disordered" evidence="1">
    <location>
        <begin position="13"/>
        <end position="109"/>
    </location>
</feature>
<reference evidence="2 3" key="1">
    <citation type="submission" date="2019-05" db="EMBL/GenBank/DDBJ databases">
        <title>Another draft genome of Portunus trituberculatus and its Hox gene families provides insights of decapod evolution.</title>
        <authorList>
            <person name="Jeong J.-H."/>
            <person name="Song I."/>
            <person name="Kim S."/>
            <person name="Choi T."/>
            <person name="Kim D."/>
            <person name="Ryu S."/>
            <person name="Kim W."/>
        </authorList>
    </citation>
    <scope>NUCLEOTIDE SEQUENCE [LARGE SCALE GENOMIC DNA]</scope>
    <source>
        <tissue evidence="2">Muscle</tissue>
    </source>
</reference>
<accession>A0A5B7JX64</accession>
<protein>
    <submittedName>
        <fullName evidence="2">Uncharacterized protein</fullName>
    </submittedName>
</protein>
<keyword evidence="3" id="KW-1185">Reference proteome</keyword>
<dbReference type="EMBL" id="VSRR010107925">
    <property type="protein sequence ID" value="MPC96934.1"/>
    <property type="molecule type" value="Genomic_DNA"/>
</dbReference>
<gene>
    <name evidence="2" type="ORF">E2C01_092216</name>
</gene>